<dbReference type="InterPro" id="IPR000620">
    <property type="entry name" value="EamA_dom"/>
</dbReference>
<feature type="transmembrane region" description="Helical" evidence="7">
    <location>
        <begin position="146"/>
        <end position="164"/>
    </location>
</feature>
<keyword evidence="4 7" id="KW-0812">Transmembrane</keyword>
<feature type="transmembrane region" description="Helical" evidence="7">
    <location>
        <begin position="239"/>
        <end position="260"/>
    </location>
</feature>
<gene>
    <name evidence="9" type="ORF">KSF_047640</name>
</gene>
<dbReference type="GO" id="GO:0005886">
    <property type="term" value="C:plasma membrane"/>
    <property type="evidence" value="ECO:0007669"/>
    <property type="project" value="UniProtKB-SubCell"/>
</dbReference>
<evidence type="ECO:0000256" key="2">
    <source>
        <dbReference type="ARBA" id="ARBA00007362"/>
    </source>
</evidence>
<dbReference type="SUPFAM" id="SSF103481">
    <property type="entry name" value="Multidrug resistance efflux transporter EmrE"/>
    <property type="match status" value="2"/>
</dbReference>
<dbReference type="AlphaFoldDB" id="A0A8J3ISX7"/>
<keyword evidence="5 7" id="KW-1133">Transmembrane helix</keyword>
<feature type="transmembrane region" description="Helical" evidence="7">
    <location>
        <begin position="90"/>
        <end position="112"/>
    </location>
</feature>
<reference evidence="9" key="1">
    <citation type="submission" date="2020-10" db="EMBL/GenBank/DDBJ databases">
        <title>Taxonomic study of unclassified bacteria belonging to the class Ktedonobacteria.</title>
        <authorList>
            <person name="Yabe S."/>
            <person name="Wang C.M."/>
            <person name="Zheng Y."/>
            <person name="Sakai Y."/>
            <person name="Cavaletti L."/>
            <person name="Monciardini P."/>
            <person name="Donadio S."/>
        </authorList>
    </citation>
    <scope>NUCLEOTIDE SEQUENCE</scope>
    <source>
        <strain evidence="9">ID150040</strain>
    </source>
</reference>
<keyword evidence="6 7" id="KW-0472">Membrane</keyword>
<feature type="transmembrane region" description="Helical" evidence="7">
    <location>
        <begin position="272"/>
        <end position="292"/>
    </location>
</feature>
<keyword evidence="10" id="KW-1185">Reference proteome</keyword>
<feature type="transmembrane region" description="Helical" evidence="7">
    <location>
        <begin position="176"/>
        <end position="197"/>
    </location>
</feature>
<dbReference type="PANTHER" id="PTHR32322:SF18">
    <property type="entry name" value="S-ADENOSYLMETHIONINE_S-ADENOSYLHOMOCYSTEINE TRANSPORTER"/>
    <property type="match status" value="1"/>
</dbReference>
<feature type="domain" description="EamA" evidence="8">
    <location>
        <begin position="31"/>
        <end position="162"/>
    </location>
</feature>
<feature type="transmembrane region" description="Helical" evidence="7">
    <location>
        <begin position="204"/>
        <end position="227"/>
    </location>
</feature>
<proteinExistence type="inferred from homology"/>
<evidence type="ECO:0000256" key="3">
    <source>
        <dbReference type="ARBA" id="ARBA00022475"/>
    </source>
</evidence>
<dbReference type="InterPro" id="IPR037185">
    <property type="entry name" value="EmrE-like"/>
</dbReference>
<comment type="subcellular location">
    <subcellularLocation>
        <location evidence="1">Cell membrane</location>
        <topology evidence="1">Multi-pass membrane protein</topology>
    </subcellularLocation>
</comment>
<evidence type="ECO:0000256" key="1">
    <source>
        <dbReference type="ARBA" id="ARBA00004651"/>
    </source>
</evidence>
<feature type="transmembrane region" description="Helical" evidence="7">
    <location>
        <begin position="27"/>
        <end position="49"/>
    </location>
</feature>
<dbReference type="InterPro" id="IPR050638">
    <property type="entry name" value="AA-Vitamin_Transporters"/>
</dbReference>
<accession>A0A8J3ISX7</accession>
<feature type="transmembrane region" description="Helical" evidence="7">
    <location>
        <begin position="61"/>
        <end position="78"/>
    </location>
</feature>
<organism evidence="9 10">
    <name type="scientific">Reticulibacter mediterranei</name>
    <dbReference type="NCBI Taxonomy" id="2778369"/>
    <lineage>
        <taxon>Bacteria</taxon>
        <taxon>Bacillati</taxon>
        <taxon>Chloroflexota</taxon>
        <taxon>Ktedonobacteria</taxon>
        <taxon>Ktedonobacterales</taxon>
        <taxon>Reticulibacteraceae</taxon>
        <taxon>Reticulibacter</taxon>
    </lineage>
</organism>
<evidence type="ECO:0000313" key="10">
    <source>
        <dbReference type="Proteomes" id="UP000597444"/>
    </source>
</evidence>
<protein>
    <submittedName>
        <fullName evidence="9">Multidrug transporter</fullName>
    </submittedName>
</protein>
<evidence type="ECO:0000256" key="7">
    <source>
        <dbReference type="SAM" id="Phobius"/>
    </source>
</evidence>
<feature type="transmembrane region" description="Helical" evidence="7">
    <location>
        <begin position="298"/>
        <end position="318"/>
    </location>
</feature>
<feature type="transmembrane region" description="Helical" evidence="7">
    <location>
        <begin position="118"/>
        <end position="139"/>
    </location>
</feature>
<dbReference type="EMBL" id="BNJK01000001">
    <property type="protein sequence ID" value="GHO94716.1"/>
    <property type="molecule type" value="Genomic_DNA"/>
</dbReference>
<keyword evidence="3" id="KW-1003">Cell membrane</keyword>
<dbReference type="PANTHER" id="PTHR32322">
    <property type="entry name" value="INNER MEMBRANE TRANSPORTER"/>
    <property type="match status" value="1"/>
</dbReference>
<evidence type="ECO:0000256" key="6">
    <source>
        <dbReference type="ARBA" id="ARBA00023136"/>
    </source>
</evidence>
<evidence type="ECO:0000256" key="4">
    <source>
        <dbReference type="ARBA" id="ARBA00022692"/>
    </source>
</evidence>
<dbReference type="Proteomes" id="UP000597444">
    <property type="component" value="Unassembled WGS sequence"/>
</dbReference>
<feature type="domain" description="EamA" evidence="8">
    <location>
        <begin position="179"/>
        <end position="311"/>
    </location>
</feature>
<evidence type="ECO:0000313" key="9">
    <source>
        <dbReference type="EMBL" id="GHO94716.1"/>
    </source>
</evidence>
<evidence type="ECO:0000256" key="5">
    <source>
        <dbReference type="ARBA" id="ARBA00022989"/>
    </source>
</evidence>
<sequence>MDKLLDSEFLIRPYHIGMIKFWATTKIDIRAIIALLFVVICWGLLPVATRYLLAYLDPLRLLVYRFSLASLLFVPILLRVRHQHWPLRDLIRAGACGLASIVGYNVTVTYGIRWLPAGIAGMIIATEPIWIALFSIVVFRERPRPTVLIGWCVAAVGVLVLLRWSTTLSTTFEDEAWAGAGLTLLAAMMWAGYTLGVRSLSRRYGALTCTSMTTIFGVLPLLLWSSVQPPFAGVIELPPVGWVAFLLLAVGSTIFANILWNYGVARMPGTQAGLFLFLIPFTSVLGGSIFLHELITPVTIVSGLLILSGVGIAQLNVLSSS</sequence>
<comment type="caution">
    <text evidence="9">The sequence shown here is derived from an EMBL/GenBank/DDBJ whole genome shotgun (WGS) entry which is preliminary data.</text>
</comment>
<dbReference type="RefSeq" id="WP_220205431.1">
    <property type="nucleotide sequence ID" value="NZ_BNJK01000001.1"/>
</dbReference>
<evidence type="ECO:0000259" key="8">
    <source>
        <dbReference type="Pfam" id="PF00892"/>
    </source>
</evidence>
<comment type="similarity">
    <text evidence="2">Belongs to the EamA transporter family.</text>
</comment>
<dbReference type="Pfam" id="PF00892">
    <property type="entry name" value="EamA"/>
    <property type="match status" value="2"/>
</dbReference>
<name>A0A8J3ISX7_9CHLR</name>